<evidence type="ECO:0000256" key="3">
    <source>
        <dbReference type="ARBA" id="ARBA00022840"/>
    </source>
</evidence>
<dbReference type="RefSeq" id="WP_115715742.1">
    <property type="nucleotide sequence ID" value="NZ_AP019695.1"/>
</dbReference>
<keyword evidence="1 6" id="KW-0963">Cytoplasm</keyword>
<dbReference type="GO" id="GO:0008360">
    <property type="term" value="P:regulation of cell shape"/>
    <property type="evidence" value="ECO:0007669"/>
    <property type="project" value="UniProtKB-UniRule"/>
</dbReference>
<comment type="similarity">
    <text evidence="5 6">Belongs to the FtsA/MreB family.</text>
</comment>
<dbReference type="SUPFAM" id="SSF53067">
    <property type="entry name" value="Actin-like ATPase domain"/>
    <property type="match status" value="2"/>
</dbReference>
<dbReference type="GO" id="GO:0000902">
    <property type="term" value="P:cell morphogenesis"/>
    <property type="evidence" value="ECO:0007669"/>
    <property type="project" value="InterPro"/>
</dbReference>
<comment type="function">
    <text evidence="6">Forms membrane-associated dynamic filaments that are essential for cell shape determination. Acts by regulating cell wall synthesis and cell elongation, and thus cell shape. A feedback loop between cell geometry and MreB localization may maintain elongated cell shape by targeting cell wall growth to regions of negative cell wall curvature.</text>
</comment>
<keyword evidence="2 6" id="KW-0547">Nucleotide-binding</keyword>
<dbReference type="AlphaFoldDB" id="A0A6N4TKE0"/>
<dbReference type="PRINTS" id="PR01652">
    <property type="entry name" value="SHAPEPROTEIN"/>
</dbReference>
<feature type="binding site" evidence="6">
    <location>
        <begin position="283"/>
        <end position="286"/>
    </location>
    <ligand>
        <name>ATP</name>
        <dbReference type="ChEBI" id="CHEBI:30616"/>
    </ligand>
</feature>
<comment type="subunit">
    <text evidence="6">Forms polymers.</text>
</comment>
<evidence type="ECO:0000313" key="8">
    <source>
        <dbReference type="Proteomes" id="UP000464754"/>
    </source>
</evidence>
<keyword evidence="8" id="KW-1185">Reference proteome</keyword>
<sequence>MVTKIGIDLGTTNLLMCLNNSGVIVDEPSIITVDASTKKCIAAGIEAREMIGRTPKSMICIRPLKDGVVADYEATDMMLNYFLKKCNLKGWFKRNVILICHPTKITSVEKNAIRDCAYRAGAKKVYLEEEPKVAAVGAGLEIGKPSGNMVLDIGGGTSDIAVLSLGDIVCSTSIKVAGDRLSHDIIEGVRLHKKMYIGEQTGDEIKQKIGTAIKMETPEVITVSGRDVETGLPHTIEINSNEVESYIHDSLQEIIHATKTILEITPPELASDIVQRGLVCTGGGSLLHGLDELLKQELKIPVYIAENALHCVVDGCNIMLNNL</sequence>
<evidence type="ECO:0000256" key="1">
    <source>
        <dbReference type="ARBA" id="ARBA00022490"/>
    </source>
</evidence>
<dbReference type="Pfam" id="PF06723">
    <property type="entry name" value="MreB_Mbl"/>
    <property type="match status" value="1"/>
</dbReference>
<dbReference type="InterPro" id="IPR043129">
    <property type="entry name" value="ATPase_NBD"/>
</dbReference>
<reference evidence="8" key="1">
    <citation type="submission" date="2019-05" db="EMBL/GenBank/DDBJ databases">
        <title>Complete genome sequencing of Absiella argi strain JCM 30884.</title>
        <authorList>
            <person name="Sakamoto M."/>
            <person name="Murakami T."/>
            <person name="Mori H."/>
        </authorList>
    </citation>
    <scope>NUCLEOTIDE SEQUENCE [LARGE SCALE GENOMIC DNA]</scope>
    <source>
        <strain evidence="8">JCM 30884</strain>
    </source>
</reference>
<evidence type="ECO:0000256" key="6">
    <source>
        <dbReference type="HAMAP-Rule" id="MF_02207"/>
    </source>
</evidence>
<organism evidence="7 8">
    <name type="scientific">Amedibacterium intestinale</name>
    <dbReference type="NCBI Taxonomy" id="2583452"/>
    <lineage>
        <taxon>Bacteria</taxon>
        <taxon>Bacillati</taxon>
        <taxon>Bacillota</taxon>
        <taxon>Erysipelotrichia</taxon>
        <taxon>Erysipelotrichales</taxon>
        <taxon>Erysipelotrichaceae</taxon>
        <taxon>Amedibacterium</taxon>
    </lineage>
</organism>
<dbReference type="GO" id="GO:0005524">
    <property type="term" value="F:ATP binding"/>
    <property type="evidence" value="ECO:0007669"/>
    <property type="project" value="UniProtKB-KW"/>
</dbReference>
<dbReference type="KEGG" id="aarg:Aargi30884_25790"/>
<keyword evidence="3 6" id="KW-0067">ATP-binding</keyword>
<keyword evidence="4 6" id="KW-0133">Cell shape</keyword>
<dbReference type="InterPro" id="IPR056546">
    <property type="entry name" value="MreB_MamK-like"/>
</dbReference>
<evidence type="ECO:0000313" key="7">
    <source>
        <dbReference type="EMBL" id="BBK23676.1"/>
    </source>
</evidence>
<dbReference type="GO" id="GO:0005737">
    <property type="term" value="C:cytoplasm"/>
    <property type="evidence" value="ECO:0007669"/>
    <property type="project" value="UniProtKB-SubCell"/>
</dbReference>
<feature type="binding site" evidence="6">
    <location>
        <begin position="155"/>
        <end position="157"/>
    </location>
    <ligand>
        <name>ATP</name>
        <dbReference type="ChEBI" id="CHEBI:30616"/>
    </ligand>
</feature>
<dbReference type="NCBIfam" id="NF010539">
    <property type="entry name" value="PRK13927.1"/>
    <property type="match status" value="1"/>
</dbReference>
<proteinExistence type="inferred from homology"/>
<protein>
    <recommendedName>
        <fullName evidence="6">Cell shape-determining protein MreB</fullName>
    </recommendedName>
</protein>
<evidence type="ECO:0000256" key="4">
    <source>
        <dbReference type="ARBA" id="ARBA00022960"/>
    </source>
</evidence>
<dbReference type="HAMAP" id="MF_02207">
    <property type="entry name" value="MreB"/>
    <property type="match status" value="1"/>
</dbReference>
<dbReference type="Gene3D" id="3.30.420.40">
    <property type="match status" value="3"/>
</dbReference>
<dbReference type="PANTHER" id="PTHR42749:SF4">
    <property type="entry name" value="CELL SHAPE-DETERMINING PROTEIN MBL"/>
    <property type="match status" value="1"/>
</dbReference>
<gene>
    <name evidence="7" type="primary">mbl_2</name>
    <name evidence="6" type="synonym">mreB</name>
    <name evidence="7" type="ORF">Aargi30884_25790</name>
</gene>
<dbReference type="PANTHER" id="PTHR42749">
    <property type="entry name" value="CELL SHAPE-DETERMINING PROTEIN MREB"/>
    <property type="match status" value="1"/>
</dbReference>
<name>A0A6N4TKE0_9FIRM</name>
<dbReference type="CDD" id="cd10225">
    <property type="entry name" value="ASKHA_NBD_MreB-like"/>
    <property type="match status" value="1"/>
</dbReference>
<comment type="caution">
    <text evidence="6">Lacks conserved residue(s) required for the propagation of feature annotation.</text>
</comment>
<dbReference type="InterPro" id="IPR004753">
    <property type="entry name" value="MreB"/>
</dbReference>
<accession>A0A6N4TKE0</accession>
<evidence type="ECO:0000256" key="2">
    <source>
        <dbReference type="ARBA" id="ARBA00022741"/>
    </source>
</evidence>
<dbReference type="Proteomes" id="UP000464754">
    <property type="component" value="Chromosome"/>
</dbReference>
<dbReference type="NCBIfam" id="TIGR00904">
    <property type="entry name" value="mreB"/>
    <property type="match status" value="1"/>
</dbReference>
<comment type="subcellular location">
    <subcellularLocation>
        <location evidence="6">Cytoplasm</location>
    </subcellularLocation>
    <text evidence="6">Membrane-associated.</text>
</comment>
<feature type="binding site" evidence="6">
    <location>
        <begin position="203"/>
        <end position="206"/>
    </location>
    <ligand>
        <name>ATP</name>
        <dbReference type="ChEBI" id="CHEBI:30616"/>
    </ligand>
</feature>
<dbReference type="EMBL" id="AP019695">
    <property type="protein sequence ID" value="BBK23676.1"/>
    <property type="molecule type" value="Genomic_DNA"/>
</dbReference>
<evidence type="ECO:0000256" key="5">
    <source>
        <dbReference type="ARBA" id="ARBA00023458"/>
    </source>
</evidence>